<evidence type="ECO:0000313" key="2">
    <source>
        <dbReference type="EMBL" id="KJD31791.1"/>
    </source>
</evidence>
<reference evidence="2 3" key="1">
    <citation type="journal article" date="2015" name="Antonie Van Leeuwenhoek">
        <title>Tamlana nanhaiensis sp. nov., isolated from surface seawater collected from the South China Sea.</title>
        <authorList>
            <person name="Liu X."/>
            <person name="Lai Q."/>
            <person name="Du Y."/>
            <person name="Li G."/>
            <person name="Sun F."/>
            <person name="Shao Z."/>
        </authorList>
    </citation>
    <scope>NUCLEOTIDE SEQUENCE [LARGE SCALE GENOMIC DNA]</scope>
    <source>
        <strain evidence="2 3">FHC16</strain>
    </source>
</reference>
<keyword evidence="1" id="KW-1133">Transmembrane helix</keyword>
<dbReference type="Proteomes" id="UP000032361">
    <property type="component" value="Unassembled WGS sequence"/>
</dbReference>
<protein>
    <submittedName>
        <fullName evidence="2">Membrane protein</fullName>
    </submittedName>
</protein>
<evidence type="ECO:0000256" key="1">
    <source>
        <dbReference type="SAM" id="Phobius"/>
    </source>
</evidence>
<gene>
    <name evidence="2" type="ORF">PK35_13665</name>
</gene>
<feature type="transmembrane region" description="Helical" evidence="1">
    <location>
        <begin position="7"/>
        <end position="26"/>
    </location>
</feature>
<keyword evidence="3" id="KW-1185">Reference proteome</keyword>
<accession>A0A0D7VY79</accession>
<name>A0A0D7VY79_9FLAO</name>
<dbReference type="AlphaFoldDB" id="A0A0D7VY79"/>
<dbReference type="STRING" id="1382798.PK35_13665"/>
<feature type="transmembrane region" description="Helical" evidence="1">
    <location>
        <begin position="155"/>
        <end position="172"/>
    </location>
</feature>
<comment type="caution">
    <text evidence="2">The sequence shown here is derived from an EMBL/GenBank/DDBJ whole genome shotgun (WGS) entry which is preliminary data.</text>
</comment>
<feature type="transmembrane region" description="Helical" evidence="1">
    <location>
        <begin position="102"/>
        <end position="123"/>
    </location>
</feature>
<dbReference type="RefSeq" id="WP_044627112.1">
    <property type="nucleotide sequence ID" value="NZ_JTDV01000013.1"/>
</dbReference>
<dbReference type="EMBL" id="JTDV01000013">
    <property type="protein sequence ID" value="KJD31791.1"/>
    <property type="molecule type" value="Genomic_DNA"/>
</dbReference>
<dbReference type="PATRIC" id="fig|1382798.3.peg.1294"/>
<keyword evidence="1" id="KW-0472">Membrane</keyword>
<sequence length="201" mass="22865">MDKLLKSISYIFHPIFMPIAGVIFYFTKSPRFIDYDVIKGKLMALFILTVLLPILLYFLLKTLNKVNSIKLESARERIYPLILNGVITLMVLKRIISPSQDIELYFFFLGILISTMACLILAIFKFKASIHMMAIAGLSMFFIALSIHFSININLTLALMFLLIGAIATSRIHVKAHSYIELLIGVFIGVIPQLILVNHWL</sequence>
<proteinExistence type="predicted"/>
<feature type="transmembrane region" description="Helical" evidence="1">
    <location>
        <begin position="38"/>
        <end position="58"/>
    </location>
</feature>
<organism evidence="2 3">
    <name type="scientific">Neotamlana nanhaiensis</name>
    <dbReference type="NCBI Taxonomy" id="1382798"/>
    <lineage>
        <taxon>Bacteria</taxon>
        <taxon>Pseudomonadati</taxon>
        <taxon>Bacteroidota</taxon>
        <taxon>Flavobacteriia</taxon>
        <taxon>Flavobacteriales</taxon>
        <taxon>Flavobacteriaceae</taxon>
        <taxon>Neotamlana</taxon>
    </lineage>
</organism>
<feature type="transmembrane region" description="Helical" evidence="1">
    <location>
        <begin position="179"/>
        <end position="200"/>
    </location>
</feature>
<evidence type="ECO:0000313" key="3">
    <source>
        <dbReference type="Proteomes" id="UP000032361"/>
    </source>
</evidence>
<keyword evidence="1" id="KW-0812">Transmembrane</keyword>